<dbReference type="Proteomes" id="UP000007383">
    <property type="component" value="Chromosome"/>
</dbReference>
<gene>
    <name evidence="2" type="ordered locus">Spiaf_1893</name>
</gene>
<dbReference type="InterPro" id="IPR035196">
    <property type="entry name" value="DUF5312"/>
</dbReference>
<proteinExistence type="predicted"/>
<organism evidence="2 3">
    <name type="scientific">Spirochaeta africana (strain ATCC 700263 / DSM 8902 / Z-7692)</name>
    <dbReference type="NCBI Taxonomy" id="889378"/>
    <lineage>
        <taxon>Bacteria</taxon>
        <taxon>Pseudomonadati</taxon>
        <taxon>Spirochaetota</taxon>
        <taxon>Spirochaetia</taxon>
        <taxon>Spirochaetales</taxon>
        <taxon>Spirochaetaceae</taxon>
        <taxon>Spirochaeta</taxon>
    </lineage>
</organism>
<dbReference type="HOGENOM" id="CLU_034372_0_0_12"/>
<dbReference type="eggNOG" id="ENOG5033Z9Q">
    <property type="taxonomic scope" value="Bacteria"/>
</dbReference>
<keyword evidence="3" id="KW-1185">Reference proteome</keyword>
<feature type="coiled-coil region" evidence="1">
    <location>
        <begin position="422"/>
        <end position="456"/>
    </location>
</feature>
<dbReference type="EMBL" id="CP003282">
    <property type="protein sequence ID" value="AFG37947.1"/>
    <property type="molecule type" value="Genomic_DNA"/>
</dbReference>
<dbReference type="KEGG" id="sfc:Spiaf_1893"/>
<evidence type="ECO:0000256" key="1">
    <source>
        <dbReference type="SAM" id="Coils"/>
    </source>
</evidence>
<evidence type="ECO:0000313" key="2">
    <source>
        <dbReference type="EMBL" id="AFG37947.1"/>
    </source>
</evidence>
<evidence type="ECO:0000313" key="3">
    <source>
        <dbReference type="Proteomes" id="UP000007383"/>
    </source>
</evidence>
<reference evidence="3" key="1">
    <citation type="journal article" date="2013" name="Stand. Genomic Sci.">
        <title>Complete genome sequence of the halophilic bacterium Spirochaeta africana type strain (Z-7692(T)) from the alkaline Lake Magadi in the East African Rift.</title>
        <authorList>
            <person name="Liolos K."/>
            <person name="Abt B."/>
            <person name="Scheuner C."/>
            <person name="Teshima H."/>
            <person name="Held B."/>
            <person name="Lapidus A."/>
            <person name="Nolan M."/>
            <person name="Lucas S."/>
            <person name="Deshpande S."/>
            <person name="Cheng J.F."/>
            <person name="Tapia R."/>
            <person name="Goodwin L.A."/>
            <person name="Pitluck S."/>
            <person name="Pagani I."/>
            <person name="Ivanova N."/>
            <person name="Mavromatis K."/>
            <person name="Mikhailova N."/>
            <person name="Huntemann M."/>
            <person name="Pati A."/>
            <person name="Chen A."/>
            <person name="Palaniappan K."/>
            <person name="Land M."/>
            <person name="Rohde M."/>
            <person name="Tindall B.J."/>
            <person name="Detter J.C."/>
            <person name="Goker M."/>
            <person name="Bristow J."/>
            <person name="Eisen J.A."/>
            <person name="Markowitz V."/>
            <person name="Hugenholtz P."/>
            <person name="Woyke T."/>
            <person name="Klenk H.P."/>
            <person name="Kyrpides N.C."/>
        </authorList>
    </citation>
    <scope>NUCLEOTIDE SEQUENCE</scope>
    <source>
        <strain evidence="3">ATCC 700263 / DSM 8902 / Z-7692</strain>
    </source>
</reference>
<name>H9UKA4_SPIAZ</name>
<sequence length="550" mass="63056">MAESVFDTLVQGMSREERIEMLDRIQSDAGLEPDPIVYDGGDPGNIDLQAAYHQMSLLQKILMFFRKLFTGKDHFQLVEQHLLNQLGRRIIAANPGFVEPNGTMLLEGFAYRVDELRGYIQRLAGPLSTVLGESRKQFIGFMFSMIAPTTYDLIRQETDPAAAAQAAPELNDRELKRRLSRSFQDILESLQSDQRTQIYMNYRFLYHLLQLASFPYTQILQEFQGAGDSKLVPAQFTGLEGVLRRLDSQIHSTTEIPSSNVLHLVFVFLEREQQNGDELKQRLDKQLKQAYEAIGVLRSFVREVPLRDIVAFCSGDIRYAPLELSGGEDWFSLFREHVGDIIDRRVDSYTFSRRRTEILSDLMQITGSTTLPDAVPYSSEQLYVGCRFHLSLSIALFVVQRLFPARWLSPLKVLLIDGEFYKDNNRKEYNDAYQALEEMEERITELLGNLPRSSKQQHAEMQGFLQNVDKQVRRILDDLVGSLRLLTDVIDGILFGEVGGRFDTIANLGQINGRSNQKYLKQLEAVLNEITRAKDYLMEAIDLEQTKRRV</sequence>
<dbReference type="Pfam" id="PF17239">
    <property type="entry name" value="DUF5312"/>
    <property type="match status" value="1"/>
</dbReference>
<dbReference type="RefSeq" id="WP_014455930.1">
    <property type="nucleotide sequence ID" value="NC_017098.1"/>
</dbReference>
<protein>
    <submittedName>
        <fullName evidence="2">Uncharacterized protein</fullName>
    </submittedName>
</protein>
<accession>H9UKA4</accession>
<dbReference type="PATRIC" id="fig|889378.3.peg.1882"/>
<dbReference type="STRING" id="889378.Spiaf_1893"/>
<dbReference type="AlphaFoldDB" id="H9UKA4"/>
<keyword evidence="1" id="KW-0175">Coiled coil</keyword>
<dbReference type="OrthoDB" id="363294at2"/>